<evidence type="ECO:0000259" key="2">
    <source>
        <dbReference type="PROSITE" id="PS00036"/>
    </source>
</evidence>
<feature type="region of interest" description="Disordered" evidence="1">
    <location>
        <begin position="416"/>
        <end position="439"/>
    </location>
</feature>
<dbReference type="AlphaFoldDB" id="A0AAE0UD03"/>
<dbReference type="InterPro" id="IPR004827">
    <property type="entry name" value="bZIP"/>
</dbReference>
<accession>A0AAE0UD03</accession>
<sequence length="567" mass="61419">MSTNIYISAYHRAGTWRENGQSQSPRPPHRTSALPSGTSETGLVDSSTTVSDHLEYLKSGPRVLPQVVWGMVAEKEQRFNNTQPRVTKSAAYTRRRSLSRIAKHANKVKRLRKKLVSDIEGHDSRNTVEVAEEHTQQPKEAESTEAEHEEDSSTIFCAIDTRLQDNINDSSGQFEKEKESSTDLLDSSNPPTNGDTLSAKTNNNNMSSHSSRSSRHYSSPSSSSIITSKGKRHLSPPRTRSPPPKYPKPEPSSSKSPKDSQKDKEIDDDKDDWHQITEPEHRRRVQNRIAQRKFREKARSLKDQQARDAQNKKYAGCAYTCPEVDDLPLEHDSYEVNPETDVYTDLHTSMDGEAMDGSAEKRADAWISGERESGLPWGGLSMRYMIGRGHEYYQYQTSRGSGSGSRSGTATITSLSPTITALGPPTPLPTGASGGGDAWPSLQHSRAAMEYRRMTSAGNTCSPLSPYGMTMPMGMDLMSGGDMDVDYTIVSGAGGGGAGADTGMEYVTSPSVSMAGVTPGTGMDVTYYDSSPYYYGYGSHGGGGSGGGNAASGSGGSVYGGHGGRHL</sequence>
<dbReference type="EMBL" id="JAUTDP010000005">
    <property type="protein sequence ID" value="KAK3398949.1"/>
    <property type="molecule type" value="Genomic_DNA"/>
</dbReference>
<feature type="compositionally biased region" description="Polar residues" evidence="1">
    <location>
        <begin position="182"/>
        <end position="206"/>
    </location>
</feature>
<comment type="caution">
    <text evidence="3">The sequence shown here is derived from an EMBL/GenBank/DDBJ whole genome shotgun (WGS) entry which is preliminary data.</text>
</comment>
<proteinExistence type="predicted"/>
<feature type="region of interest" description="Disordered" evidence="1">
    <location>
        <begin position="16"/>
        <end position="47"/>
    </location>
</feature>
<dbReference type="GO" id="GO:0003700">
    <property type="term" value="F:DNA-binding transcription factor activity"/>
    <property type="evidence" value="ECO:0007669"/>
    <property type="project" value="InterPro"/>
</dbReference>
<dbReference type="InterPro" id="IPR052635">
    <property type="entry name" value="Sec_Metab_Biosynth_Reg"/>
</dbReference>
<gene>
    <name evidence="3" type="ORF">B0T20DRAFT_186184</name>
</gene>
<dbReference type="PANTHER" id="PTHR39607">
    <property type="entry name" value="XANTHOCILLIN BIOSYNTHESIS CLUSTER TRANSCRIPTION FACTOR XANC-RELATED"/>
    <property type="match status" value="1"/>
</dbReference>
<feature type="compositionally biased region" description="Basic and acidic residues" evidence="1">
    <location>
        <begin position="116"/>
        <end position="146"/>
    </location>
</feature>
<reference evidence="3" key="1">
    <citation type="journal article" date="2023" name="Mol. Phylogenet. Evol.">
        <title>Genome-scale phylogeny and comparative genomics of the fungal order Sordariales.</title>
        <authorList>
            <person name="Hensen N."/>
            <person name="Bonometti L."/>
            <person name="Westerberg I."/>
            <person name="Brannstrom I.O."/>
            <person name="Guillou S."/>
            <person name="Cros-Aarteil S."/>
            <person name="Calhoun S."/>
            <person name="Haridas S."/>
            <person name="Kuo A."/>
            <person name="Mondo S."/>
            <person name="Pangilinan J."/>
            <person name="Riley R."/>
            <person name="LaButti K."/>
            <person name="Andreopoulos B."/>
            <person name="Lipzen A."/>
            <person name="Chen C."/>
            <person name="Yan M."/>
            <person name="Daum C."/>
            <person name="Ng V."/>
            <person name="Clum A."/>
            <person name="Steindorff A."/>
            <person name="Ohm R.A."/>
            <person name="Martin F."/>
            <person name="Silar P."/>
            <person name="Natvig D.O."/>
            <person name="Lalanne C."/>
            <person name="Gautier V."/>
            <person name="Ament-Velasquez S.L."/>
            <person name="Kruys A."/>
            <person name="Hutchinson M.I."/>
            <person name="Powell A.J."/>
            <person name="Barry K."/>
            <person name="Miller A.N."/>
            <person name="Grigoriev I.V."/>
            <person name="Debuchy R."/>
            <person name="Gladieux P."/>
            <person name="Hiltunen Thoren M."/>
            <person name="Johannesson H."/>
        </authorList>
    </citation>
    <scope>NUCLEOTIDE SEQUENCE</scope>
    <source>
        <strain evidence="3">FGSC 1904</strain>
    </source>
</reference>
<name>A0AAE0UD03_SORBR</name>
<evidence type="ECO:0000313" key="4">
    <source>
        <dbReference type="Proteomes" id="UP001281003"/>
    </source>
</evidence>
<keyword evidence="4" id="KW-1185">Reference proteome</keyword>
<feature type="compositionally biased region" description="Polar residues" evidence="1">
    <location>
        <begin position="33"/>
        <end position="47"/>
    </location>
</feature>
<feature type="domain" description="BZIP" evidence="2">
    <location>
        <begin position="282"/>
        <end position="297"/>
    </location>
</feature>
<feature type="compositionally biased region" description="Basic and acidic residues" evidence="1">
    <location>
        <begin position="256"/>
        <end position="281"/>
    </location>
</feature>
<feature type="region of interest" description="Disordered" evidence="1">
    <location>
        <begin position="168"/>
        <end position="286"/>
    </location>
</feature>
<dbReference type="Proteomes" id="UP001281003">
    <property type="component" value="Unassembled WGS sequence"/>
</dbReference>
<evidence type="ECO:0000313" key="3">
    <source>
        <dbReference type="EMBL" id="KAK3398949.1"/>
    </source>
</evidence>
<organism evidence="3 4">
    <name type="scientific">Sordaria brevicollis</name>
    <dbReference type="NCBI Taxonomy" id="83679"/>
    <lineage>
        <taxon>Eukaryota</taxon>
        <taxon>Fungi</taxon>
        <taxon>Dikarya</taxon>
        <taxon>Ascomycota</taxon>
        <taxon>Pezizomycotina</taxon>
        <taxon>Sordariomycetes</taxon>
        <taxon>Sordariomycetidae</taxon>
        <taxon>Sordariales</taxon>
        <taxon>Sordariaceae</taxon>
        <taxon>Sordaria</taxon>
    </lineage>
</organism>
<evidence type="ECO:0000256" key="1">
    <source>
        <dbReference type="SAM" id="MobiDB-lite"/>
    </source>
</evidence>
<feature type="compositionally biased region" description="Low complexity" evidence="1">
    <location>
        <begin position="207"/>
        <end position="228"/>
    </location>
</feature>
<reference evidence="3" key="2">
    <citation type="submission" date="2023-07" db="EMBL/GenBank/DDBJ databases">
        <authorList>
            <consortium name="Lawrence Berkeley National Laboratory"/>
            <person name="Haridas S."/>
            <person name="Hensen N."/>
            <person name="Bonometti L."/>
            <person name="Westerberg I."/>
            <person name="Brannstrom I.O."/>
            <person name="Guillou S."/>
            <person name="Cros-Aarteil S."/>
            <person name="Calhoun S."/>
            <person name="Kuo A."/>
            <person name="Mondo S."/>
            <person name="Pangilinan J."/>
            <person name="Riley R."/>
            <person name="LaButti K."/>
            <person name="Andreopoulos B."/>
            <person name="Lipzen A."/>
            <person name="Chen C."/>
            <person name="Yanf M."/>
            <person name="Daum C."/>
            <person name="Ng V."/>
            <person name="Clum A."/>
            <person name="Steindorff A."/>
            <person name="Ohm R."/>
            <person name="Martin F."/>
            <person name="Silar P."/>
            <person name="Natvig D."/>
            <person name="Lalanne C."/>
            <person name="Gautier V."/>
            <person name="Ament-velasquez S.L."/>
            <person name="Kruys A."/>
            <person name="Hutchinson M.I."/>
            <person name="Powell A.J."/>
            <person name="Barry K."/>
            <person name="Miller A.N."/>
            <person name="Grigoriev I.V."/>
            <person name="Debuchy R."/>
            <person name="Gladieux P."/>
            <person name="Thoren M.H."/>
            <person name="Johannesson H."/>
        </authorList>
    </citation>
    <scope>NUCLEOTIDE SEQUENCE</scope>
    <source>
        <strain evidence="3">FGSC 1904</strain>
    </source>
</reference>
<feature type="compositionally biased region" description="Pro residues" evidence="1">
    <location>
        <begin position="239"/>
        <end position="250"/>
    </location>
</feature>
<protein>
    <recommendedName>
        <fullName evidence="2">BZIP domain-containing protein</fullName>
    </recommendedName>
</protein>
<feature type="region of interest" description="Disordered" evidence="1">
    <location>
        <begin position="116"/>
        <end position="152"/>
    </location>
</feature>
<dbReference type="CDD" id="cd14688">
    <property type="entry name" value="bZIP_YAP"/>
    <property type="match status" value="1"/>
</dbReference>
<dbReference type="PROSITE" id="PS00036">
    <property type="entry name" value="BZIP_BASIC"/>
    <property type="match status" value="1"/>
</dbReference>
<dbReference type="PANTHER" id="PTHR39607:SF2">
    <property type="entry name" value="BZIP DOMAIN-CONTAINING PROTEIN"/>
    <property type="match status" value="1"/>
</dbReference>